<keyword evidence="4" id="KW-1185">Reference proteome</keyword>
<accession>A0A0V1J6U9</accession>
<feature type="compositionally biased region" description="Basic residues" evidence="2">
    <location>
        <begin position="87"/>
        <end position="109"/>
    </location>
</feature>
<dbReference type="Gene3D" id="1.25.40.10">
    <property type="entry name" value="Tetratricopeptide repeat domain"/>
    <property type="match status" value="3"/>
</dbReference>
<dbReference type="InterPro" id="IPR019734">
    <property type="entry name" value="TPR_rpt"/>
</dbReference>
<dbReference type="PANTHER" id="PTHR23082:SF0">
    <property type="entry name" value="GENERAL TRANSCRIPTION FACTOR 3C POLYPEPTIDE 3"/>
    <property type="match status" value="1"/>
</dbReference>
<evidence type="ECO:0000256" key="2">
    <source>
        <dbReference type="SAM" id="MobiDB-lite"/>
    </source>
</evidence>
<name>A0A0V1J6U9_TRIPS</name>
<evidence type="ECO:0000256" key="1">
    <source>
        <dbReference type="PROSITE-ProRule" id="PRU00339"/>
    </source>
</evidence>
<comment type="caution">
    <text evidence="3">The sequence shown here is derived from an EMBL/GenBank/DDBJ whole genome shotgun (WGS) entry which is preliminary data.</text>
</comment>
<dbReference type="PROSITE" id="PS50005">
    <property type="entry name" value="TPR"/>
    <property type="match status" value="2"/>
</dbReference>
<proteinExistence type="predicted"/>
<dbReference type="GO" id="GO:0006383">
    <property type="term" value="P:transcription by RNA polymerase III"/>
    <property type="evidence" value="ECO:0007669"/>
    <property type="project" value="InterPro"/>
</dbReference>
<dbReference type="GO" id="GO:0000127">
    <property type="term" value="C:transcription factor TFIIIC complex"/>
    <property type="evidence" value="ECO:0007669"/>
    <property type="project" value="TreeGrafter"/>
</dbReference>
<protein>
    <submittedName>
        <fullName evidence="3">General transcription factor 3C polypeptide 3</fullName>
    </submittedName>
</protein>
<dbReference type="Pfam" id="PF13181">
    <property type="entry name" value="TPR_8"/>
    <property type="match status" value="1"/>
</dbReference>
<feature type="region of interest" description="Disordered" evidence="2">
    <location>
        <begin position="46"/>
        <end position="118"/>
    </location>
</feature>
<dbReference type="AlphaFoldDB" id="A0A0V1J6U9"/>
<evidence type="ECO:0000313" key="3">
    <source>
        <dbReference type="EMBL" id="KRZ30688.1"/>
    </source>
</evidence>
<feature type="repeat" description="TPR" evidence="1">
    <location>
        <begin position="863"/>
        <end position="896"/>
    </location>
</feature>
<feature type="compositionally biased region" description="Acidic residues" evidence="2">
    <location>
        <begin position="69"/>
        <end position="79"/>
    </location>
</feature>
<dbReference type="PANTHER" id="PTHR23082">
    <property type="entry name" value="TRANSCRIPTION INITIATION FACTOR IIIC TFIIIC , POLYPEPTIDE 3-RELATED"/>
    <property type="match status" value="1"/>
</dbReference>
<dbReference type="InterPro" id="IPR011990">
    <property type="entry name" value="TPR-like_helical_dom_sf"/>
</dbReference>
<dbReference type="EMBL" id="JYDS01000032">
    <property type="protein sequence ID" value="KRZ30688.1"/>
    <property type="molecule type" value="Genomic_DNA"/>
</dbReference>
<reference evidence="3 4" key="1">
    <citation type="submission" date="2015-01" db="EMBL/GenBank/DDBJ databases">
        <title>Evolution of Trichinella species and genotypes.</title>
        <authorList>
            <person name="Korhonen P.K."/>
            <person name="Edoardo P."/>
            <person name="Giuseppe L.R."/>
            <person name="Gasser R.B."/>
        </authorList>
    </citation>
    <scope>NUCLEOTIDE SEQUENCE [LARGE SCALE GENOMIC DNA]</scope>
    <source>
        <strain evidence="3">ISS588</strain>
    </source>
</reference>
<dbReference type="SUPFAM" id="SSF48452">
    <property type="entry name" value="TPR-like"/>
    <property type="match status" value="3"/>
</dbReference>
<gene>
    <name evidence="3" type="primary">GTF3C3</name>
    <name evidence="3" type="ORF">T4B_6179</name>
</gene>
<organism evidence="3 4">
    <name type="scientific">Trichinella pseudospiralis</name>
    <name type="common">Parasitic roundworm</name>
    <dbReference type="NCBI Taxonomy" id="6337"/>
    <lineage>
        <taxon>Eukaryota</taxon>
        <taxon>Metazoa</taxon>
        <taxon>Ecdysozoa</taxon>
        <taxon>Nematoda</taxon>
        <taxon>Enoplea</taxon>
        <taxon>Dorylaimia</taxon>
        <taxon>Trichinellida</taxon>
        <taxon>Trichinellidae</taxon>
        <taxon>Trichinella</taxon>
    </lineage>
</organism>
<sequence>MQNTECSNEDAMEVFDEEDYLEFLSTETSDMVSDLINEYSRVKVSENNTEKMWDVDEDIDDAVSKDDVTPDDDSDEDYMSETAYPSKSRKKKKVVRRRNLKNSKKKKTSKSTTVQQPRAKCYRRNLPEQLQSILGHASLCFANGEVQKAITLCKDVIRERPKHHDAYELLSVFYGDLGNLTKCFHHAMAAAMLNRATDASRWKELAETATELGFHSQAVICLKNAINLEPMNWALYDAKNKVHAFLQEPRKVLETELAAVKGMLNSEEMTYDHYLQYTESIYRKCKAENDQKGARLCLRHYLLKLKSVGKICYEKLNDYIVMLIAAKEFETIISVRFCFAGFQMSNSLFIDTLCNEASYAGLGMKAGKTFVDWQIGIVAKLAMHEFSPLKMFLRKCEVKNFEISKVKSITIDRVYIPDDFSAEILARAVAAWLNLKHYNNALVFFQCLKDHYPMSVKYRNAYLLVMDTYYFVHQYSEAVEIAERLVQVCGPVCEDAKQNTTISMAICQLISFQDDVEVQLKYADFLIAIDETDKALEIYERIMEKQPTQPLARLKLATLLQKLGRVEEAMEVLELFDKRGVDELGALDAELLYEQCQILARKQLWSQYFISGKHLMAMYFKEIQSQKCFTQIRNSYISRSANFRSCVLSTVANSALKKLVNRVPEVGKSAKKLITGKQLWSVFDKLCDICIENEQYEELLYLTAFASQSMVLLKAGYLKKIDSRLLLAAVQCRNVNVIWNVFRYCMPVVDENYYWNLLGMVFTMTQDVCYNRYILRRISLNPDCVPLAWINGNNSLVAGSHQHALVEYFYVQQSHPDIPLINLLEGLSLLHIGCRRLMLRAQDCSIQALAVLSRYKYLRGDCQEVYYNFGRAMQQLGMHHLAISYYRKVLQMEPEVKMTNNADEGEQFLSNPFDLRPLAAFNLSVIYLQSGNEMASLSLYNKYLVI</sequence>
<keyword evidence="1" id="KW-0802">TPR repeat</keyword>
<evidence type="ECO:0000313" key="4">
    <source>
        <dbReference type="Proteomes" id="UP000054805"/>
    </source>
</evidence>
<feature type="repeat" description="TPR" evidence="1">
    <location>
        <begin position="516"/>
        <end position="549"/>
    </location>
</feature>
<dbReference type="InterPro" id="IPR039340">
    <property type="entry name" value="Tfc4/TFIIIC-102/Sfc4"/>
</dbReference>
<dbReference type="Proteomes" id="UP000054805">
    <property type="component" value="Unassembled WGS sequence"/>
</dbReference>
<dbReference type="Pfam" id="PF14559">
    <property type="entry name" value="TPR_19"/>
    <property type="match status" value="1"/>
</dbReference>
<dbReference type="SMART" id="SM00028">
    <property type="entry name" value="TPR"/>
    <property type="match status" value="4"/>
</dbReference>